<protein>
    <submittedName>
        <fullName evidence="2">Uncharacterized protein</fullName>
    </submittedName>
</protein>
<reference evidence="2" key="1">
    <citation type="submission" date="2022-11" db="UniProtKB">
        <authorList>
            <consortium name="WormBaseParasite"/>
        </authorList>
    </citation>
    <scope>IDENTIFICATION</scope>
</reference>
<sequence>MNVENNELFKLIKKNHALRAAVNSGYLIRNDANVNEFIRASDLDFINIVNQQNNALQSVIPRMKFVELKTDWKIISNKPISSCCKNFCINANPFTGTVSGDFASMRFRQ</sequence>
<accession>A0A915LND2</accession>
<proteinExistence type="predicted"/>
<evidence type="ECO:0000313" key="2">
    <source>
        <dbReference type="WBParaSite" id="scaffold13356_cov215.g16830"/>
    </source>
</evidence>
<dbReference type="AlphaFoldDB" id="A0A915LND2"/>
<organism evidence="1 2">
    <name type="scientific">Meloidogyne javanica</name>
    <name type="common">Root-knot nematode worm</name>
    <dbReference type="NCBI Taxonomy" id="6303"/>
    <lineage>
        <taxon>Eukaryota</taxon>
        <taxon>Metazoa</taxon>
        <taxon>Ecdysozoa</taxon>
        <taxon>Nematoda</taxon>
        <taxon>Chromadorea</taxon>
        <taxon>Rhabditida</taxon>
        <taxon>Tylenchina</taxon>
        <taxon>Tylenchomorpha</taxon>
        <taxon>Tylenchoidea</taxon>
        <taxon>Meloidogynidae</taxon>
        <taxon>Meloidogyninae</taxon>
        <taxon>Meloidogyne</taxon>
        <taxon>Meloidogyne incognita group</taxon>
    </lineage>
</organism>
<evidence type="ECO:0000313" key="1">
    <source>
        <dbReference type="Proteomes" id="UP000887561"/>
    </source>
</evidence>
<keyword evidence="1" id="KW-1185">Reference proteome</keyword>
<name>A0A915LND2_MELJA</name>
<dbReference type="Proteomes" id="UP000887561">
    <property type="component" value="Unplaced"/>
</dbReference>
<dbReference type="WBParaSite" id="scaffold13356_cov215.g16830">
    <property type="protein sequence ID" value="scaffold13356_cov215.g16830"/>
    <property type="gene ID" value="scaffold13356_cov215.g16830"/>
</dbReference>